<dbReference type="EMBL" id="LR215048">
    <property type="protein sequence ID" value="VEU80357.1"/>
    <property type="molecule type" value="Genomic_DNA"/>
</dbReference>
<name>A0A449BD57_HAPAX</name>
<dbReference type="PANTHER" id="PTHR30344:SF1">
    <property type="entry name" value="6-PHOSPHOGLUCONOLACTONASE"/>
    <property type="match status" value="1"/>
</dbReference>
<dbReference type="RefSeq" id="WP_026390481.1">
    <property type="nucleotide sequence ID" value="NZ_LR215048.1"/>
</dbReference>
<dbReference type="OrthoDB" id="9790815at2"/>
<dbReference type="STRING" id="1278311.GCA_000428705_00924"/>
<evidence type="ECO:0000313" key="3">
    <source>
        <dbReference type="Proteomes" id="UP000289841"/>
    </source>
</evidence>
<evidence type="ECO:0000256" key="1">
    <source>
        <dbReference type="ARBA" id="ARBA00005564"/>
    </source>
</evidence>
<gene>
    <name evidence="2" type="ORF">NCTC10138_00726</name>
</gene>
<dbReference type="GO" id="GO:0017057">
    <property type="term" value="F:6-phosphogluconolactonase activity"/>
    <property type="evidence" value="ECO:0007669"/>
    <property type="project" value="TreeGrafter"/>
</dbReference>
<accession>A0A449BD57</accession>
<evidence type="ECO:0000313" key="2">
    <source>
        <dbReference type="EMBL" id="VEU80357.1"/>
    </source>
</evidence>
<dbReference type="InterPro" id="IPR050282">
    <property type="entry name" value="Cycloisomerase_2"/>
</dbReference>
<dbReference type="SUPFAM" id="SSF51004">
    <property type="entry name" value="C-terminal (heme d1) domain of cytochrome cd1-nitrite reductase"/>
    <property type="match status" value="1"/>
</dbReference>
<proteinExistence type="inferred from homology"/>
<dbReference type="Gene3D" id="2.130.10.10">
    <property type="entry name" value="YVTN repeat-like/Quinoprotein amine dehydrogenase"/>
    <property type="match status" value="1"/>
</dbReference>
<protein>
    <submittedName>
        <fullName evidence="2">6-phosphogluconolactonase</fullName>
    </submittedName>
</protein>
<reference evidence="2 3" key="1">
    <citation type="submission" date="2019-01" db="EMBL/GenBank/DDBJ databases">
        <authorList>
            <consortium name="Pathogen Informatics"/>
        </authorList>
    </citation>
    <scope>NUCLEOTIDE SEQUENCE [LARGE SCALE GENOMIC DNA]</scope>
    <source>
        <strain evidence="2 3">NCTC10138</strain>
    </source>
</reference>
<dbReference type="KEGG" id="aaxa:NCTC10138_00726"/>
<dbReference type="InterPro" id="IPR011048">
    <property type="entry name" value="Haem_d1_sf"/>
</dbReference>
<dbReference type="InterPro" id="IPR019405">
    <property type="entry name" value="Lactonase_7-beta_prop"/>
</dbReference>
<dbReference type="PANTHER" id="PTHR30344">
    <property type="entry name" value="6-PHOSPHOGLUCONOLACTONASE-RELATED"/>
    <property type="match status" value="1"/>
</dbReference>
<dbReference type="AlphaFoldDB" id="A0A449BD57"/>
<dbReference type="Proteomes" id="UP000289841">
    <property type="component" value="Chromosome"/>
</dbReference>
<dbReference type="InterPro" id="IPR015943">
    <property type="entry name" value="WD40/YVTN_repeat-like_dom_sf"/>
</dbReference>
<organism evidence="2 3">
    <name type="scientific">Haploplasma axanthum</name>
    <name type="common">Acholeplasma axanthum</name>
    <dbReference type="NCBI Taxonomy" id="29552"/>
    <lineage>
        <taxon>Bacteria</taxon>
        <taxon>Bacillati</taxon>
        <taxon>Mycoplasmatota</taxon>
        <taxon>Mollicutes</taxon>
        <taxon>Acholeplasmatales</taxon>
        <taxon>Acholeplasmataceae</taxon>
        <taxon>Haploplasma</taxon>
    </lineage>
</organism>
<dbReference type="Pfam" id="PF10282">
    <property type="entry name" value="Lactonase"/>
    <property type="match status" value="1"/>
</dbReference>
<dbReference type="GO" id="GO:0005829">
    <property type="term" value="C:cytosol"/>
    <property type="evidence" value="ECO:0007669"/>
    <property type="project" value="TreeGrafter"/>
</dbReference>
<sequence length="301" mass="34745">MKILIGSYNKNVYELIIKNNKVNKTNVYLEASKPSYLMNLNGLSYIYEKDNKQYIKIENDDILLNEKSCHISYDKTNNLVYSSHYHDGILKILSKDKNHWDVVNTLSYTPHSHIHYAEYIPSINKVGVCDLGDNKFYLYDVKNKELNLSVLYSFKNNEGPRHFTYNKDLPIIYIINELTPSVSVLEFSNNKLNLLQTINLSIGAGSAIRISKDNKFLYAAVRDSNYIFVFEIEKNGLLKVIQKIHTNGDHPRDFNLIDDDKYLLVANMKSDNLSLYSINNGKLTLEDYNYNLDRGASIISI</sequence>
<keyword evidence="3" id="KW-1185">Reference proteome</keyword>
<comment type="similarity">
    <text evidence="1">Belongs to the cycloisomerase 2 family.</text>
</comment>